<feature type="transmembrane region" description="Helical" evidence="10">
    <location>
        <begin position="315"/>
        <end position="333"/>
    </location>
</feature>
<dbReference type="Pfam" id="PF00033">
    <property type="entry name" value="Cytochrome_B"/>
    <property type="match status" value="1"/>
</dbReference>
<comment type="caution">
    <text evidence="13">The sequence shown here is derived from an EMBL/GenBank/DDBJ whole genome shotgun (WGS) entry which is preliminary data.</text>
</comment>
<keyword evidence="5 8" id="KW-0249">Electron transport</keyword>
<accession>A0ABS6SBQ0</accession>
<evidence type="ECO:0000256" key="9">
    <source>
        <dbReference type="SAM" id="MobiDB-lite"/>
    </source>
</evidence>
<evidence type="ECO:0000256" key="7">
    <source>
        <dbReference type="ARBA" id="ARBA00023136"/>
    </source>
</evidence>
<comment type="cofactor">
    <cofactor evidence="8">
        <name>heme b</name>
        <dbReference type="ChEBI" id="CHEBI:60344"/>
    </cofactor>
    <text evidence="8">Binds 2 heme groups non-covalently.</text>
</comment>
<comment type="function">
    <text evidence="1 8">Component of the ubiquinol-cytochrome c reductase complex (complex III or cytochrome b-c1 complex), which is a respiratory chain that generates an electrochemical potential coupled to ATP synthesis.</text>
</comment>
<feature type="domain" description="Cytochrome b/b6 C-terminal region profile" evidence="12">
    <location>
        <begin position="230"/>
        <end position="406"/>
    </location>
</feature>
<dbReference type="InterPro" id="IPR048260">
    <property type="entry name" value="Cytochrome_b_C_euk/bac"/>
</dbReference>
<feature type="transmembrane region" description="Helical" evidence="10">
    <location>
        <begin position="349"/>
        <end position="369"/>
    </location>
</feature>
<dbReference type="Pfam" id="PF00032">
    <property type="entry name" value="Cytochrom_B_C"/>
    <property type="match status" value="1"/>
</dbReference>
<dbReference type="CDD" id="cd00284">
    <property type="entry name" value="Cytochrome_b_N"/>
    <property type="match status" value="1"/>
</dbReference>
<comment type="subcellular location">
    <subcellularLocation>
        <location evidence="2">Membrane</location>
        <topology evidence="2">Multi-pass membrane protein</topology>
    </subcellularLocation>
</comment>
<sequence length="440" mass="49102">MSFGWSKPYEPTSALGKWFDERLPVPRLVHGSLGGGYEVPRNINYFYNFGVLAGLALVIQIVTGVVLAMHYAANTEVAFSSVEHIMRDVNYGWLMRYMHANGASFFFIVVYVHMWRGLYYGSYKAPRELVWMLGVVIFLLMMATAFMGYVLPWGQMSFWGATVITNLFSAIPVVGDAIVTFLLGGFAVDNATLNRFFSLHFLLPFIIAGVVMLKIWSLHIPGSNNPTGVEVKGPADTIPFHPYFTAKDLFGVGVYLTIFSIFLFFMPNFLGHPDNYIEANALATPEHIVPEWYFWPFYAILRAFTFDFILEAKLWGVVAMVSAIVLLFFLPWLDSSPVKSMRYRPKARMWTYVLLADILILSWCGGAVAEQPYIIISQIAAIYYFAHFLIILPLVSRTETPLPLPASISEAVLKGDASTGAPAGITDTGRNAAPTAQPAE</sequence>
<feature type="transmembrane region" description="Helical" evidence="10">
    <location>
        <begin position="157"/>
        <end position="184"/>
    </location>
</feature>
<feature type="domain" description="Cytochrome b/b6 N-terminal region profile" evidence="11">
    <location>
        <begin position="15"/>
        <end position="227"/>
    </location>
</feature>
<evidence type="ECO:0000256" key="6">
    <source>
        <dbReference type="ARBA" id="ARBA00022989"/>
    </source>
</evidence>
<dbReference type="PROSITE" id="PS51002">
    <property type="entry name" value="CYTB_NTER"/>
    <property type="match status" value="1"/>
</dbReference>
<dbReference type="InterPro" id="IPR005797">
    <property type="entry name" value="Cyt_b/b6_N"/>
</dbReference>
<evidence type="ECO:0000256" key="8">
    <source>
        <dbReference type="RuleBase" id="RU003385"/>
    </source>
</evidence>
<feature type="region of interest" description="Disordered" evidence="9">
    <location>
        <begin position="419"/>
        <end position="440"/>
    </location>
</feature>
<evidence type="ECO:0000313" key="14">
    <source>
        <dbReference type="Proteomes" id="UP000722336"/>
    </source>
</evidence>
<keyword evidence="3 8" id="KW-0813">Transport</keyword>
<comment type="subunit">
    <text evidence="8">The main subunits of complex b-c1 are: cytochrome b, cytochrome c1 and the Rieske protein.</text>
</comment>
<dbReference type="PANTHER" id="PTHR19271:SF16">
    <property type="entry name" value="CYTOCHROME B"/>
    <property type="match status" value="1"/>
</dbReference>
<keyword evidence="8" id="KW-0679">Respiratory chain</keyword>
<feature type="transmembrane region" description="Helical" evidence="10">
    <location>
        <begin position="45"/>
        <end position="73"/>
    </location>
</feature>
<dbReference type="PANTHER" id="PTHR19271">
    <property type="entry name" value="CYTOCHROME B"/>
    <property type="match status" value="1"/>
</dbReference>
<evidence type="ECO:0000256" key="2">
    <source>
        <dbReference type="ARBA" id="ARBA00004141"/>
    </source>
</evidence>
<keyword evidence="8" id="KW-0479">Metal-binding</keyword>
<dbReference type="EMBL" id="JAGSPA010000001">
    <property type="protein sequence ID" value="MBV7255839.1"/>
    <property type="molecule type" value="Genomic_DNA"/>
</dbReference>
<keyword evidence="8" id="KW-0349">Heme</keyword>
<keyword evidence="4 8" id="KW-0812">Transmembrane</keyword>
<dbReference type="PIRSF" id="PIRSF038885">
    <property type="entry name" value="COB"/>
    <property type="match status" value="1"/>
</dbReference>
<proteinExistence type="inferred from homology"/>
<evidence type="ECO:0000256" key="5">
    <source>
        <dbReference type="ARBA" id="ARBA00022982"/>
    </source>
</evidence>
<evidence type="ECO:0000313" key="13">
    <source>
        <dbReference type="EMBL" id="MBV7255839.1"/>
    </source>
</evidence>
<dbReference type="InterPro" id="IPR030689">
    <property type="entry name" value="Cytochrome_b"/>
</dbReference>
<keyword evidence="6 10" id="KW-1133">Transmembrane helix</keyword>
<keyword evidence="14" id="KW-1185">Reference proteome</keyword>
<name>A0ABS6SBQ0_9SPHN</name>
<evidence type="ECO:0000256" key="10">
    <source>
        <dbReference type="SAM" id="Phobius"/>
    </source>
</evidence>
<dbReference type="PROSITE" id="PS51003">
    <property type="entry name" value="CYTB_CTER"/>
    <property type="match status" value="1"/>
</dbReference>
<dbReference type="RefSeq" id="WP_218444220.1">
    <property type="nucleotide sequence ID" value="NZ_JAGSPA010000001.1"/>
</dbReference>
<feature type="transmembrane region" description="Helical" evidence="10">
    <location>
        <begin position="375"/>
        <end position="395"/>
    </location>
</feature>
<evidence type="ECO:0000256" key="1">
    <source>
        <dbReference type="ARBA" id="ARBA00002444"/>
    </source>
</evidence>
<reference evidence="13 14" key="1">
    <citation type="submission" date="2021-04" db="EMBL/GenBank/DDBJ databases">
        <authorList>
            <person name="Pira H."/>
            <person name="Risdian C."/>
            <person name="Wink J."/>
        </authorList>
    </citation>
    <scope>NUCLEOTIDE SEQUENCE [LARGE SCALE GENOMIC DNA]</scope>
    <source>
        <strain evidence="13 14">WHA3</strain>
    </source>
</reference>
<dbReference type="InterPro" id="IPR048259">
    <property type="entry name" value="Cytochrome_b_N_euk/bac"/>
</dbReference>
<feature type="transmembrane region" description="Helical" evidence="10">
    <location>
        <begin position="129"/>
        <end position="151"/>
    </location>
</feature>
<feature type="transmembrane region" description="Helical" evidence="10">
    <location>
        <begin position="93"/>
        <end position="117"/>
    </location>
</feature>
<keyword evidence="7 10" id="KW-0472">Membrane</keyword>
<evidence type="ECO:0000256" key="3">
    <source>
        <dbReference type="ARBA" id="ARBA00022448"/>
    </source>
</evidence>
<protein>
    <recommendedName>
        <fullName evidence="8">Cytochrome b</fullName>
    </recommendedName>
</protein>
<evidence type="ECO:0000259" key="11">
    <source>
        <dbReference type="PROSITE" id="PS51002"/>
    </source>
</evidence>
<feature type="transmembrane region" description="Helical" evidence="10">
    <location>
        <begin position="249"/>
        <end position="271"/>
    </location>
</feature>
<keyword evidence="8" id="KW-0408">Iron</keyword>
<dbReference type="Proteomes" id="UP000722336">
    <property type="component" value="Unassembled WGS sequence"/>
</dbReference>
<dbReference type="InterPro" id="IPR005798">
    <property type="entry name" value="Cyt_b/b6_C"/>
</dbReference>
<evidence type="ECO:0000256" key="4">
    <source>
        <dbReference type="ARBA" id="ARBA00022692"/>
    </source>
</evidence>
<feature type="transmembrane region" description="Helical" evidence="10">
    <location>
        <begin position="196"/>
        <end position="216"/>
    </location>
</feature>
<evidence type="ECO:0000259" key="12">
    <source>
        <dbReference type="PROSITE" id="PS51003"/>
    </source>
</evidence>
<dbReference type="CDD" id="cd00290">
    <property type="entry name" value="cytochrome_b_C"/>
    <property type="match status" value="1"/>
</dbReference>
<gene>
    <name evidence="13" type="ORF">KCG44_03455</name>
</gene>
<organism evidence="13 14">
    <name type="scientific">Pacificimonas pallii</name>
    <dbReference type="NCBI Taxonomy" id="2827236"/>
    <lineage>
        <taxon>Bacteria</taxon>
        <taxon>Pseudomonadati</taxon>
        <taxon>Pseudomonadota</taxon>
        <taxon>Alphaproteobacteria</taxon>
        <taxon>Sphingomonadales</taxon>
        <taxon>Sphingosinicellaceae</taxon>
        <taxon>Pacificimonas</taxon>
    </lineage>
</organism>
<comment type="similarity">
    <text evidence="8">Belongs to the cytochrome b family.</text>
</comment>